<dbReference type="SUPFAM" id="SSF143011">
    <property type="entry name" value="RelE-like"/>
    <property type="match status" value="1"/>
</dbReference>
<protein>
    <submittedName>
        <fullName evidence="1">Type II toxin-antitoxin system mRNA interferase toxin, RelE/StbE family</fullName>
    </submittedName>
</protein>
<dbReference type="Gene3D" id="3.30.2310.20">
    <property type="entry name" value="RelE-like"/>
    <property type="match status" value="1"/>
</dbReference>
<dbReference type="InterPro" id="IPR035093">
    <property type="entry name" value="RelE/ParE_toxin_dom_sf"/>
</dbReference>
<dbReference type="AlphaFoldDB" id="A0A4P2VMJ0"/>
<accession>A0A4P2VMJ0</accession>
<dbReference type="RefSeq" id="WP_130608242.1">
    <property type="nucleotide sequence ID" value="NZ_AP019368.1"/>
</dbReference>
<dbReference type="EMBL" id="AP019368">
    <property type="protein sequence ID" value="BBH53090.1"/>
    <property type="molecule type" value="Genomic_DNA"/>
</dbReference>
<reference evidence="1 2" key="1">
    <citation type="submission" date="2018-12" db="EMBL/GenBank/DDBJ databases">
        <title>Rubrispira sanarue gen. nov., sp., nov., a member of the order Silvanigrellales, isolated from a brackish lake in Hamamatsu Japan.</title>
        <authorList>
            <person name="Maejima Y."/>
            <person name="Iino T."/>
            <person name="Muraguchi Y."/>
            <person name="Fukuda K."/>
            <person name="Nojiri H."/>
            <person name="Ohkuma M."/>
            <person name="Moriuchi R."/>
            <person name="Dohra H."/>
            <person name="Kimbara K."/>
            <person name="Shintani M."/>
        </authorList>
    </citation>
    <scope>NUCLEOTIDE SEQUENCE [LARGE SCALE GENOMIC DNA]</scope>
    <source>
        <strain evidence="1 2">RF1110005</strain>
    </source>
</reference>
<dbReference type="KEGG" id="sbf:JCM31447_15330"/>
<keyword evidence="2" id="KW-1185">Reference proteome</keyword>
<organism evidence="1 2">
    <name type="scientific">Fluviispira sanaruensis</name>
    <dbReference type="NCBI Taxonomy" id="2493639"/>
    <lineage>
        <taxon>Bacteria</taxon>
        <taxon>Pseudomonadati</taxon>
        <taxon>Bdellovibrionota</taxon>
        <taxon>Oligoflexia</taxon>
        <taxon>Silvanigrellales</taxon>
        <taxon>Silvanigrellaceae</taxon>
        <taxon>Fluviispira</taxon>
    </lineage>
</organism>
<evidence type="ECO:0000313" key="2">
    <source>
        <dbReference type="Proteomes" id="UP000291236"/>
    </source>
</evidence>
<proteinExistence type="predicted"/>
<dbReference type="OrthoDB" id="5296064at2"/>
<dbReference type="Proteomes" id="UP000291236">
    <property type="component" value="Chromosome"/>
</dbReference>
<gene>
    <name evidence="1" type="ORF">JCM31447_15330</name>
</gene>
<evidence type="ECO:0000313" key="1">
    <source>
        <dbReference type="EMBL" id="BBH53090.1"/>
    </source>
</evidence>
<sequence>MINQVELTKRANKELGNAPKHIKLKFVHWVDQVQEKGIYEVRKISGFHDEPLHGDRKGQRSVRLNKQWRAIYVIINNKIEFIEVQEVTPHEY</sequence>
<name>A0A4P2VMJ0_FLUSA</name>